<accession>A0A923S2N6</accession>
<dbReference type="EMBL" id="JACORU010000005">
    <property type="protein sequence ID" value="MBC5765664.1"/>
    <property type="molecule type" value="Genomic_DNA"/>
</dbReference>
<evidence type="ECO:0000256" key="3">
    <source>
        <dbReference type="RuleBase" id="RU361235"/>
    </source>
</evidence>
<evidence type="ECO:0000256" key="4">
    <source>
        <dbReference type="SAM" id="MobiDB-lite"/>
    </source>
</evidence>
<comment type="similarity">
    <text evidence="1 3">Belongs to the type-B carboxylesterase/lipase family.</text>
</comment>
<dbReference type="AlphaFoldDB" id="A0A923S2N6"/>
<name>A0A923S2N6_9BURK</name>
<dbReference type="InterPro" id="IPR029058">
    <property type="entry name" value="AB_hydrolase_fold"/>
</dbReference>
<dbReference type="EC" id="3.1.1.-" evidence="3"/>
<dbReference type="SUPFAM" id="SSF53474">
    <property type="entry name" value="alpha/beta-Hydrolases"/>
    <property type="match status" value="1"/>
</dbReference>
<dbReference type="InterPro" id="IPR002018">
    <property type="entry name" value="CarbesteraseB"/>
</dbReference>
<keyword evidence="2 3" id="KW-0378">Hydrolase</keyword>
<dbReference type="Pfam" id="PF00135">
    <property type="entry name" value="COesterase"/>
    <property type="match status" value="1"/>
</dbReference>
<gene>
    <name evidence="6" type="ORF">H8R02_14445</name>
</gene>
<dbReference type="PROSITE" id="PS00122">
    <property type="entry name" value="CARBOXYLESTERASE_B_1"/>
    <property type="match status" value="1"/>
</dbReference>
<dbReference type="InterPro" id="IPR019826">
    <property type="entry name" value="Carboxylesterase_B_AS"/>
</dbReference>
<dbReference type="Proteomes" id="UP000596827">
    <property type="component" value="Unassembled WGS sequence"/>
</dbReference>
<organism evidence="6 7">
    <name type="scientific">Ramlibacter albus</name>
    <dbReference type="NCBI Taxonomy" id="2079448"/>
    <lineage>
        <taxon>Bacteria</taxon>
        <taxon>Pseudomonadati</taxon>
        <taxon>Pseudomonadota</taxon>
        <taxon>Betaproteobacteria</taxon>
        <taxon>Burkholderiales</taxon>
        <taxon>Comamonadaceae</taxon>
        <taxon>Ramlibacter</taxon>
    </lineage>
</organism>
<evidence type="ECO:0000256" key="2">
    <source>
        <dbReference type="ARBA" id="ARBA00022801"/>
    </source>
</evidence>
<feature type="region of interest" description="Disordered" evidence="4">
    <location>
        <begin position="15"/>
        <end position="42"/>
    </location>
</feature>
<sequence>MAFAVVLAAGLQGCGGGSSNDSSSTPSPQAQATAPTAMAMLSSSDTALRRQTQYGPVLGARDSATGTLQWLGIPYAKPPVGDLRWRAPVEPDPWQDVLQARSFGASCSQAGRLFSPSADGNTFSLSVRDTIGKPVGQEDCLTLNIWRPEKAAGKLPVIVFIHGGSNVVGYSADPMYHGGTLASKTNAVVVTVNYRLGMFGWFDLAQLKTGDPANDSANFGTLDHIQALRFIQRNIASFGGDPSNVTVMGESAGAVNVWALLVSPLANGLMHKAVSMSGGLSVKTNGDSRDYATKLMRALLKADGKASDDLSADLYISSLTAAEVAAYMRSKTADEMIRVAVANKLPDAPAVLTDNYVIPWAPNSAIASGNYNRMPMLAGNNLEEGKLFGGLVGAYKPTDYDRFTMMYTFDPNAATGLTDADFIQPQFLPVEQPGTGWNDVAYALTTGVFTSLTQHSMNSLILQQPTQTWYYRFDWRNEPAPFRNVYGAVHALDLPFWFGNFGKNFFSFAFNDVNQPGRLQLSESMMATIGTFAATGRPENPKLGVLAWPNWPAGVVLDATNAEQRVNVLPVVLP</sequence>
<feature type="compositionally biased region" description="Low complexity" evidence="4">
    <location>
        <begin position="19"/>
        <end position="37"/>
    </location>
</feature>
<evidence type="ECO:0000313" key="7">
    <source>
        <dbReference type="Proteomes" id="UP000596827"/>
    </source>
</evidence>
<proteinExistence type="inferred from homology"/>
<dbReference type="PROSITE" id="PS00941">
    <property type="entry name" value="CARBOXYLESTERASE_B_2"/>
    <property type="match status" value="1"/>
</dbReference>
<evidence type="ECO:0000259" key="5">
    <source>
        <dbReference type="Pfam" id="PF00135"/>
    </source>
</evidence>
<keyword evidence="7" id="KW-1185">Reference proteome</keyword>
<evidence type="ECO:0000313" key="6">
    <source>
        <dbReference type="EMBL" id="MBC5765664.1"/>
    </source>
</evidence>
<dbReference type="InterPro" id="IPR019819">
    <property type="entry name" value="Carboxylesterase_B_CS"/>
</dbReference>
<reference evidence="6" key="1">
    <citation type="submission" date="2020-08" db="EMBL/GenBank/DDBJ databases">
        <title>Ramlibacter sp. GTP1 16S ribosomal RNA gene genome sequencing and assembly.</title>
        <authorList>
            <person name="Kang M."/>
        </authorList>
    </citation>
    <scope>NUCLEOTIDE SEQUENCE</scope>
    <source>
        <strain evidence="6">GTP1</strain>
    </source>
</reference>
<dbReference type="RefSeq" id="WP_187082145.1">
    <property type="nucleotide sequence ID" value="NZ_JACORU010000005.1"/>
</dbReference>
<dbReference type="PANTHER" id="PTHR11559">
    <property type="entry name" value="CARBOXYLESTERASE"/>
    <property type="match status" value="1"/>
</dbReference>
<feature type="domain" description="Carboxylesterase type B" evidence="5">
    <location>
        <begin position="50"/>
        <end position="550"/>
    </location>
</feature>
<evidence type="ECO:0000256" key="1">
    <source>
        <dbReference type="ARBA" id="ARBA00005964"/>
    </source>
</evidence>
<comment type="caution">
    <text evidence="6">The sequence shown here is derived from an EMBL/GenBank/DDBJ whole genome shotgun (WGS) entry which is preliminary data.</text>
</comment>
<dbReference type="Gene3D" id="3.40.50.1820">
    <property type="entry name" value="alpha/beta hydrolase"/>
    <property type="match status" value="1"/>
</dbReference>
<dbReference type="GO" id="GO:0016787">
    <property type="term" value="F:hydrolase activity"/>
    <property type="evidence" value="ECO:0007669"/>
    <property type="project" value="UniProtKB-KW"/>
</dbReference>
<dbReference type="InterPro" id="IPR050309">
    <property type="entry name" value="Type-B_Carboxylest/Lipase"/>
</dbReference>
<protein>
    <recommendedName>
        <fullName evidence="3">Carboxylic ester hydrolase</fullName>
        <ecNumber evidence="3">3.1.1.-</ecNumber>
    </recommendedName>
</protein>